<dbReference type="GO" id="GO:0017183">
    <property type="term" value="P:protein histidyl modification to diphthamide"/>
    <property type="evidence" value="ECO:0007669"/>
    <property type="project" value="InterPro"/>
</dbReference>
<evidence type="ECO:0000256" key="1">
    <source>
        <dbReference type="SAM" id="SignalP"/>
    </source>
</evidence>
<proteinExistence type="predicted"/>
<dbReference type="GO" id="GO:0005829">
    <property type="term" value="C:cytosol"/>
    <property type="evidence" value="ECO:0007669"/>
    <property type="project" value="TreeGrafter"/>
</dbReference>
<name>A0A2U1LRY3_ARTAN</name>
<dbReference type="EMBL" id="PKPP01008038">
    <property type="protein sequence ID" value="PWA51751.1"/>
    <property type="molecule type" value="Genomic_DNA"/>
</dbReference>
<dbReference type="PANTHER" id="PTHR21454">
    <property type="entry name" value="DPH3 HOMOLOG-RELATED"/>
    <property type="match status" value="1"/>
</dbReference>
<sequence length="232" mass="25729">MAANRITFSAMIITMVFGVHSTDTNTVFNPCSDTKVQRWDGFTFGLAFSSKDSFFSDQIQLSPCDSRLSLGRTNARLSVFRPKVDELTYLTVNTSDFDPAKTSGYMVAFAGRQYAARSIPTLVADKSNIITSFTLVLEFQEGILVNLYWKKFGCKSCGERSGVCLNNQECATPVNKCKTNGGSVDCNISIQLAFSGTDKTLEALNSWYEVEKLRQYSLADLYQNINDLVIGK</sequence>
<keyword evidence="3" id="KW-1185">Reference proteome</keyword>
<dbReference type="PANTHER" id="PTHR21454:SF44">
    <property type="entry name" value="EXPP1 PROTEIN"/>
    <property type="match status" value="1"/>
</dbReference>
<evidence type="ECO:0000313" key="3">
    <source>
        <dbReference type="Proteomes" id="UP000245207"/>
    </source>
</evidence>
<gene>
    <name evidence="2" type="ORF">CTI12_AA460300</name>
</gene>
<organism evidence="2 3">
    <name type="scientific">Artemisia annua</name>
    <name type="common">Sweet wormwood</name>
    <dbReference type="NCBI Taxonomy" id="35608"/>
    <lineage>
        <taxon>Eukaryota</taxon>
        <taxon>Viridiplantae</taxon>
        <taxon>Streptophyta</taxon>
        <taxon>Embryophyta</taxon>
        <taxon>Tracheophyta</taxon>
        <taxon>Spermatophyta</taxon>
        <taxon>Magnoliopsida</taxon>
        <taxon>eudicotyledons</taxon>
        <taxon>Gunneridae</taxon>
        <taxon>Pentapetalae</taxon>
        <taxon>asterids</taxon>
        <taxon>campanulids</taxon>
        <taxon>Asterales</taxon>
        <taxon>Asteraceae</taxon>
        <taxon>Asteroideae</taxon>
        <taxon>Anthemideae</taxon>
        <taxon>Artemisiinae</taxon>
        <taxon>Artemisia</taxon>
    </lineage>
</organism>
<accession>A0A2U1LRY3</accession>
<dbReference type="STRING" id="35608.A0A2U1LRY3"/>
<dbReference type="AlphaFoldDB" id="A0A2U1LRY3"/>
<protein>
    <recommendedName>
        <fullName evidence="4">Expp1 protein</fullName>
    </recommendedName>
</protein>
<reference evidence="2 3" key="1">
    <citation type="journal article" date="2018" name="Mol. Plant">
        <title>The genome of Artemisia annua provides insight into the evolution of Asteraceae family and artemisinin biosynthesis.</title>
        <authorList>
            <person name="Shen Q."/>
            <person name="Zhang L."/>
            <person name="Liao Z."/>
            <person name="Wang S."/>
            <person name="Yan T."/>
            <person name="Shi P."/>
            <person name="Liu M."/>
            <person name="Fu X."/>
            <person name="Pan Q."/>
            <person name="Wang Y."/>
            <person name="Lv Z."/>
            <person name="Lu X."/>
            <person name="Zhang F."/>
            <person name="Jiang W."/>
            <person name="Ma Y."/>
            <person name="Chen M."/>
            <person name="Hao X."/>
            <person name="Li L."/>
            <person name="Tang Y."/>
            <person name="Lv G."/>
            <person name="Zhou Y."/>
            <person name="Sun X."/>
            <person name="Brodelius P.E."/>
            <person name="Rose J.K.C."/>
            <person name="Tang K."/>
        </authorList>
    </citation>
    <scope>NUCLEOTIDE SEQUENCE [LARGE SCALE GENOMIC DNA]</scope>
    <source>
        <strain evidence="3">cv. Huhao1</strain>
        <tissue evidence="2">Leaf</tissue>
    </source>
</reference>
<dbReference type="Proteomes" id="UP000245207">
    <property type="component" value="Unassembled WGS sequence"/>
</dbReference>
<feature type="signal peptide" evidence="1">
    <location>
        <begin position="1"/>
        <end position="21"/>
    </location>
</feature>
<feature type="chain" id="PRO_5015545647" description="Expp1 protein" evidence="1">
    <location>
        <begin position="22"/>
        <end position="232"/>
    </location>
</feature>
<dbReference type="GO" id="GO:0046872">
    <property type="term" value="F:metal ion binding"/>
    <property type="evidence" value="ECO:0007669"/>
    <property type="project" value="InterPro"/>
</dbReference>
<comment type="caution">
    <text evidence="2">The sequence shown here is derived from an EMBL/GenBank/DDBJ whole genome shotgun (WGS) entry which is preliminary data.</text>
</comment>
<keyword evidence="1" id="KW-0732">Signal</keyword>
<dbReference type="OrthoDB" id="1885051at2759"/>
<evidence type="ECO:0000313" key="2">
    <source>
        <dbReference type="EMBL" id="PWA51751.1"/>
    </source>
</evidence>
<dbReference type="InterPro" id="IPR044248">
    <property type="entry name" value="DPH3/4-like"/>
</dbReference>
<evidence type="ECO:0008006" key="4">
    <source>
        <dbReference type="Google" id="ProtNLM"/>
    </source>
</evidence>